<accession>A0A2P2QDG5</accession>
<protein>
    <submittedName>
        <fullName evidence="1">Nucleolar GTP-binding protein 1</fullName>
    </submittedName>
</protein>
<sequence length="42" mass="4843">MCPSCDNAHLNDVLIFKRLVKNSWCINHLIPPVLVVSMTYKE</sequence>
<dbReference type="EMBL" id="GGEC01084548">
    <property type="protein sequence ID" value="MBX65032.1"/>
    <property type="molecule type" value="Transcribed_RNA"/>
</dbReference>
<proteinExistence type="predicted"/>
<organism evidence="1">
    <name type="scientific">Rhizophora mucronata</name>
    <name type="common">Asiatic mangrove</name>
    <dbReference type="NCBI Taxonomy" id="61149"/>
    <lineage>
        <taxon>Eukaryota</taxon>
        <taxon>Viridiplantae</taxon>
        <taxon>Streptophyta</taxon>
        <taxon>Embryophyta</taxon>
        <taxon>Tracheophyta</taxon>
        <taxon>Spermatophyta</taxon>
        <taxon>Magnoliopsida</taxon>
        <taxon>eudicotyledons</taxon>
        <taxon>Gunneridae</taxon>
        <taxon>Pentapetalae</taxon>
        <taxon>rosids</taxon>
        <taxon>fabids</taxon>
        <taxon>Malpighiales</taxon>
        <taxon>Rhizophoraceae</taxon>
        <taxon>Rhizophora</taxon>
    </lineage>
</organism>
<evidence type="ECO:0000313" key="1">
    <source>
        <dbReference type="EMBL" id="MBX65032.1"/>
    </source>
</evidence>
<dbReference type="AlphaFoldDB" id="A0A2P2QDG5"/>
<name>A0A2P2QDG5_RHIMU</name>
<reference evidence="1" key="1">
    <citation type="submission" date="2018-02" db="EMBL/GenBank/DDBJ databases">
        <title>Rhizophora mucronata_Transcriptome.</title>
        <authorList>
            <person name="Meera S.P."/>
            <person name="Sreeshan A."/>
            <person name="Augustine A."/>
        </authorList>
    </citation>
    <scope>NUCLEOTIDE SEQUENCE</scope>
    <source>
        <tissue evidence="1">Leaf</tissue>
    </source>
</reference>